<feature type="binding site" evidence="3">
    <location>
        <position position="223"/>
    </location>
    <ligand>
        <name>Na(+)</name>
        <dbReference type="ChEBI" id="CHEBI:29101"/>
    </ligand>
</feature>
<dbReference type="GO" id="GO:0046872">
    <property type="term" value="F:metal ion binding"/>
    <property type="evidence" value="ECO:0007669"/>
    <property type="project" value="UniProtKB-KW"/>
</dbReference>
<dbReference type="Proteomes" id="UP000256999">
    <property type="component" value="Unassembled WGS sequence"/>
</dbReference>
<dbReference type="RefSeq" id="WP_115999130.1">
    <property type="nucleotide sequence ID" value="NZ_QUOV01000001.1"/>
</dbReference>
<feature type="binding site" evidence="2">
    <location>
        <position position="185"/>
    </location>
    <ligand>
        <name>substrate</name>
    </ligand>
</feature>
<dbReference type="InterPro" id="IPR018389">
    <property type="entry name" value="DctP_fam"/>
</dbReference>
<dbReference type="GO" id="GO:0031317">
    <property type="term" value="C:tripartite ATP-independent periplasmic transporter complex"/>
    <property type="evidence" value="ECO:0007669"/>
    <property type="project" value="InterPro"/>
</dbReference>
<keyword evidence="3" id="KW-0479">Metal-binding</keyword>
<evidence type="ECO:0000256" key="4">
    <source>
        <dbReference type="SAM" id="SignalP"/>
    </source>
</evidence>
<feature type="binding site" evidence="3">
    <location>
        <position position="248"/>
    </location>
    <ligand>
        <name>substrate</name>
    </ligand>
</feature>
<sequence length="365" mass="40195">MQRILSYFFSSILLVVLLAGCGEQAKTTSSSQSVDTQQTFQWKMVTSWPKNFPGLGVAPEKFAAMVGEMSDGRLTIQVYGAGELVPGFEVFDAVSQGTVQMGHSGSYYWKGKIPASPIFGAIPFGMTATELNAWLHHGGGLELWQELYKPFGIIPLAGGNSGAQFAGWFKKEINSMADLEGLKMRIPGLGGEVLKRAGAIPVTLTGGEIFSSLQSGAIDATEWVGPYNDLAFGFYQAAEYYYSSIWHEPGTGLEFLINEKAFSALPKDLQKIIEVAARAVNEDTLDEYNARNNAAMQTLIEKHNVQMRTLPESVLAGLKAHTDDVINEQIAADKDFARVWQSYSEFMASIRQYHDKTLKQYLNNR</sequence>
<dbReference type="EMBL" id="QUOV01000001">
    <property type="protein sequence ID" value="REL34453.1"/>
    <property type="molecule type" value="Genomic_DNA"/>
</dbReference>
<gene>
    <name evidence="5" type="ORF">DXX92_03270</name>
</gene>
<dbReference type="GO" id="GO:0055085">
    <property type="term" value="P:transmembrane transport"/>
    <property type="evidence" value="ECO:0007669"/>
    <property type="project" value="InterPro"/>
</dbReference>
<dbReference type="Pfam" id="PF03480">
    <property type="entry name" value="DctP"/>
    <property type="match status" value="1"/>
</dbReference>
<comment type="caution">
    <text evidence="5">The sequence shown here is derived from an EMBL/GenBank/DDBJ whole genome shotgun (WGS) entry which is preliminary data.</text>
</comment>
<dbReference type="PROSITE" id="PS51257">
    <property type="entry name" value="PROKAR_LIPOPROTEIN"/>
    <property type="match status" value="1"/>
</dbReference>
<dbReference type="CDD" id="cd13604">
    <property type="entry name" value="PBP2_TRAP_ketoacid_lactate_like"/>
    <property type="match status" value="1"/>
</dbReference>
<evidence type="ECO:0000313" key="6">
    <source>
        <dbReference type="Proteomes" id="UP000256999"/>
    </source>
</evidence>
<dbReference type="PANTHER" id="PTHR33376">
    <property type="match status" value="1"/>
</dbReference>
<dbReference type="PANTHER" id="PTHR33376:SF5">
    <property type="entry name" value="EXTRACYTOPLASMIC SOLUTE RECEPTOR PROTEIN"/>
    <property type="match status" value="1"/>
</dbReference>
<feature type="binding site" evidence="3">
    <location>
        <position position="222"/>
    </location>
    <ligand>
        <name>substrate</name>
    </ligand>
</feature>
<dbReference type="InterPro" id="IPR026289">
    <property type="entry name" value="SBP_TakP-like"/>
</dbReference>
<dbReference type="NCBIfam" id="NF037995">
    <property type="entry name" value="TRAP_S1"/>
    <property type="match status" value="1"/>
</dbReference>
<dbReference type="InterPro" id="IPR038404">
    <property type="entry name" value="TRAP_DctP_sf"/>
</dbReference>
<dbReference type="Gene3D" id="3.40.190.170">
    <property type="entry name" value="Bacterial extracellular solute-binding protein, family 7"/>
    <property type="match status" value="1"/>
</dbReference>
<organism evidence="5 6">
    <name type="scientific">Thalassotalea euphylliae</name>
    <dbReference type="NCBI Taxonomy" id="1655234"/>
    <lineage>
        <taxon>Bacteria</taxon>
        <taxon>Pseudomonadati</taxon>
        <taxon>Pseudomonadota</taxon>
        <taxon>Gammaproteobacteria</taxon>
        <taxon>Alteromonadales</taxon>
        <taxon>Colwelliaceae</taxon>
        <taxon>Thalassotalea</taxon>
    </lineage>
</organism>
<protein>
    <submittedName>
        <fullName evidence="5">ABC transporter substrate-binding protein</fullName>
    </submittedName>
</protein>
<evidence type="ECO:0000256" key="1">
    <source>
        <dbReference type="ARBA" id="ARBA00022729"/>
    </source>
</evidence>
<dbReference type="OrthoDB" id="9769667at2"/>
<dbReference type="Gene3D" id="3.40.190.10">
    <property type="entry name" value="Periplasmic binding protein-like II"/>
    <property type="match status" value="1"/>
</dbReference>
<reference evidence="5 6" key="1">
    <citation type="submission" date="2018-08" db="EMBL/GenBank/DDBJ databases">
        <title>Thalassotalea euphylliae genome.</title>
        <authorList>
            <person name="Summers S."/>
            <person name="Rice S.A."/>
            <person name="Freckelton M.L."/>
            <person name="Nedved B.T."/>
            <person name="Hadfield M.G."/>
        </authorList>
    </citation>
    <scope>NUCLEOTIDE SEQUENCE [LARGE SCALE GENOMIC DNA]</scope>
    <source>
        <strain evidence="5 6">H2</strain>
    </source>
</reference>
<keyword evidence="1 4" id="KW-0732">Signal</keyword>
<dbReference type="AlphaFoldDB" id="A0A3E0UCZ3"/>
<dbReference type="PIRSF" id="PIRSF039026">
    <property type="entry name" value="SiaP"/>
    <property type="match status" value="1"/>
</dbReference>
<evidence type="ECO:0000313" key="5">
    <source>
        <dbReference type="EMBL" id="REL34453.1"/>
    </source>
</evidence>
<evidence type="ECO:0000256" key="2">
    <source>
        <dbReference type="PIRSR" id="PIRSR039026-1"/>
    </source>
</evidence>
<evidence type="ECO:0000256" key="3">
    <source>
        <dbReference type="PIRSR" id="PIRSR039026-2"/>
    </source>
</evidence>
<proteinExistence type="predicted"/>
<feature type="signal peptide" evidence="4">
    <location>
        <begin position="1"/>
        <end position="25"/>
    </location>
</feature>
<name>A0A3E0UCZ3_9GAMM</name>
<feature type="binding site" evidence="2">
    <location>
        <position position="164"/>
    </location>
    <ligand>
        <name>substrate</name>
    </ligand>
</feature>
<feature type="chain" id="PRO_5017620278" evidence="4">
    <location>
        <begin position="26"/>
        <end position="365"/>
    </location>
</feature>
<accession>A0A3E0UCZ3</accession>